<dbReference type="eggNOG" id="COG0389">
    <property type="taxonomic scope" value="Bacteria"/>
</dbReference>
<dbReference type="RefSeq" id="WP_015447545.1">
    <property type="nucleotide sequence ID" value="NC_020541.1"/>
</dbReference>
<keyword evidence="7" id="KW-0808">Transferase</keyword>
<dbReference type="GO" id="GO:0005829">
    <property type="term" value="C:cytosol"/>
    <property type="evidence" value="ECO:0007669"/>
    <property type="project" value="TreeGrafter"/>
</dbReference>
<dbReference type="GO" id="GO:0009432">
    <property type="term" value="P:SOS response"/>
    <property type="evidence" value="ECO:0007669"/>
    <property type="project" value="UniProtKB-KW"/>
</dbReference>
<proteinExistence type="inferred from homology"/>
<dbReference type="PROSITE" id="PS50173">
    <property type="entry name" value="UMUC"/>
    <property type="match status" value="1"/>
</dbReference>
<evidence type="ECO:0000313" key="8">
    <source>
        <dbReference type="Proteomes" id="UP000011859"/>
    </source>
</evidence>
<dbReference type="OrthoDB" id="9808813at2"/>
<reference evidence="7 8" key="1">
    <citation type="submission" date="2012-04" db="EMBL/GenBank/DDBJ databases">
        <title>Complete genome of Rhodanobacter sp. 2APBS1.</title>
        <authorList>
            <consortium name="US DOE Joint Genome Institute"/>
            <person name="Huntemann M."/>
            <person name="Wei C.-L."/>
            <person name="Han J."/>
            <person name="Detter J.C."/>
            <person name="Han C."/>
            <person name="Tapia R."/>
            <person name="Munk A.C.C."/>
            <person name="Chen A."/>
            <person name="Krypides N."/>
            <person name="Mavromatis K."/>
            <person name="Markowitz V."/>
            <person name="Szeto E."/>
            <person name="Ivanova N."/>
            <person name="Mikhailova N."/>
            <person name="Ovchinnikova G."/>
            <person name="Pagani I."/>
            <person name="Pati A."/>
            <person name="Goodwin L."/>
            <person name="Peters L."/>
            <person name="Pitluck S."/>
            <person name="Woyke T."/>
            <person name="Prakash O."/>
            <person name="Elkins J."/>
            <person name="Brown S."/>
            <person name="Palumbo A."/>
            <person name="Hemme C."/>
            <person name="Zhou J."/>
            <person name="Watson D."/>
            <person name="Jardine P."/>
            <person name="Kostka J."/>
            <person name="Green S."/>
        </authorList>
    </citation>
    <scope>NUCLEOTIDE SEQUENCE [LARGE SCALE GENOMIC DNA]</scope>
    <source>
        <strain evidence="7 8">2APBS1</strain>
    </source>
</reference>
<dbReference type="GO" id="GO:0042276">
    <property type="term" value="P:error-prone translesion synthesis"/>
    <property type="evidence" value="ECO:0007669"/>
    <property type="project" value="TreeGrafter"/>
</dbReference>
<dbReference type="KEGG" id="rhd:R2APBS1_1657"/>
<dbReference type="HOGENOM" id="CLU_012348_3_0_6"/>
<dbReference type="InterPro" id="IPR001126">
    <property type="entry name" value="UmuC"/>
</dbReference>
<organism evidence="7 8">
    <name type="scientific">Rhodanobacter denitrificans</name>
    <dbReference type="NCBI Taxonomy" id="666685"/>
    <lineage>
        <taxon>Bacteria</taxon>
        <taxon>Pseudomonadati</taxon>
        <taxon>Pseudomonadota</taxon>
        <taxon>Gammaproteobacteria</taxon>
        <taxon>Lysobacterales</taxon>
        <taxon>Rhodanobacteraceae</taxon>
        <taxon>Rhodanobacter</taxon>
    </lineage>
</organism>
<dbReference type="CDD" id="cd01700">
    <property type="entry name" value="PolY_Pol_V_umuC"/>
    <property type="match status" value="1"/>
</dbReference>
<keyword evidence="8" id="KW-1185">Reference proteome</keyword>
<name>M4NDI5_9GAMM</name>
<dbReference type="GO" id="GO:0003887">
    <property type="term" value="F:DNA-directed DNA polymerase activity"/>
    <property type="evidence" value="ECO:0007669"/>
    <property type="project" value="TreeGrafter"/>
</dbReference>
<protein>
    <submittedName>
        <fullName evidence="7">Nucleotidyltransferase/DNA polymerase involved in DNA repair</fullName>
    </submittedName>
</protein>
<keyword evidence="4" id="KW-0234">DNA repair</keyword>
<dbReference type="EMBL" id="CP003470">
    <property type="protein sequence ID" value="AGG88789.1"/>
    <property type="molecule type" value="Genomic_DNA"/>
</dbReference>
<comment type="similarity">
    <text evidence="1">Belongs to the DNA polymerase type-Y family.</text>
</comment>
<feature type="domain" description="UmuC" evidence="6">
    <location>
        <begin position="5"/>
        <end position="194"/>
    </location>
</feature>
<dbReference type="PANTHER" id="PTHR11076:SF34">
    <property type="entry name" value="PROTEIN UMUC"/>
    <property type="match status" value="1"/>
</dbReference>
<dbReference type="InterPro" id="IPR043502">
    <property type="entry name" value="DNA/RNA_pol_sf"/>
</dbReference>
<evidence type="ECO:0000256" key="4">
    <source>
        <dbReference type="ARBA" id="ARBA00023204"/>
    </source>
</evidence>
<evidence type="ECO:0000256" key="3">
    <source>
        <dbReference type="ARBA" id="ARBA00023199"/>
    </source>
</evidence>
<keyword evidence="2" id="KW-0227">DNA damage</keyword>
<dbReference type="Gene3D" id="3.40.1170.60">
    <property type="match status" value="1"/>
</dbReference>
<accession>M4NDI5</accession>
<keyword evidence="3" id="KW-0741">SOS mutagenesis</keyword>
<dbReference type="PANTHER" id="PTHR11076">
    <property type="entry name" value="DNA REPAIR POLYMERASE UMUC / TRANSFERASE FAMILY MEMBER"/>
    <property type="match status" value="1"/>
</dbReference>
<dbReference type="InterPro" id="IPR050116">
    <property type="entry name" value="DNA_polymerase-Y"/>
</dbReference>
<dbReference type="GO" id="GO:0006281">
    <property type="term" value="P:DNA repair"/>
    <property type="evidence" value="ECO:0007669"/>
    <property type="project" value="UniProtKB-KW"/>
</dbReference>
<dbReference type="Pfam" id="PF13438">
    <property type="entry name" value="DUF4113"/>
    <property type="match status" value="1"/>
</dbReference>
<evidence type="ECO:0000256" key="2">
    <source>
        <dbReference type="ARBA" id="ARBA00022763"/>
    </source>
</evidence>
<dbReference type="SUPFAM" id="SSF56672">
    <property type="entry name" value="DNA/RNA polymerases"/>
    <property type="match status" value="1"/>
</dbReference>
<keyword evidence="5" id="KW-0742">SOS response</keyword>
<dbReference type="Proteomes" id="UP000011859">
    <property type="component" value="Chromosome"/>
</dbReference>
<dbReference type="AlphaFoldDB" id="M4NDI5"/>
<evidence type="ECO:0000313" key="7">
    <source>
        <dbReference type="EMBL" id="AGG88789.1"/>
    </source>
</evidence>
<dbReference type="Gene3D" id="1.10.150.20">
    <property type="entry name" value="5' to 3' exonuclease, C-terminal subdomain"/>
    <property type="match status" value="1"/>
</dbReference>
<dbReference type="Pfam" id="PF11799">
    <property type="entry name" value="IMS_C"/>
    <property type="match status" value="1"/>
</dbReference>
<dbReference type="InterPro" id="IPR017961">
    <property type="entry name" value="DNA_pol_Y-fam_little_finger"/>
</dbReference>
<sequence>MKERFALVDVNNFFCSAEAAFAPELKGVPLVVLSNNDGCVVSRSAEVKALQTVKMGTPWHQMQDLAKQHGIIAKSSNYELYGDMSRRTMTVIGTFVEPSDQEVYSIDESFLRLTKYPHLDGQTLGREIRAKVFLWTGMMVCCGIGFSRTQAKLANHLAKKRPQYEGVCDLTKLSRAEFDDICKTVSVNDVWGIGGRLTGHLTAMGITTVHELRCADIKRLRERFGVVLERTITELNGTPVSGLDVVEPKQQIISSRSFGSPCYDYNGLHSMVSTFIARATAKLRKQGSYAGRVCVWLETNRFREQDVQYHPAAGIRLPNPTNDIAALTNAASIVLGRLYKPGFRYAKAGVMLEELSDSAHVQGSLFGGSEPSPERQKLLTTLDRIHHRFGKNHIGVGYAGVKRVPHEMQRALMSPRYTTRWDELMEVQA</sequence>
<evidence type="ECO:0000256" key="5">
    <source>
        <dbReference type="ARBA" id="ARBA00023236"/>
    </source>
</evidence>
<evidence type="ECO:0000256" key="1">
    <source>
        <dbReference type="ARBA" id="ARBA00010945"/>
    </source>
</evidence>
<gene>
    <name evidence="7" type="ORF">R2APBS1_1657</name>
</gene>
<dbReference type="Gene3D" id="3.30.70.270">
    <property type="match status" value="1"/>
</dbReference>
<dbReference type="Pfam" id="PF00817">
    <property type="entry name" value="IMS"/>
    <property type="match status" value="1"/>
</dbReference>
<dbReference type="STRING" id="666685.R2APBS1_1657"/>
<dbReference type="InterPro" id="IPR025188">
    <property type="entry name" value="DUF4113"/>
</dbReference>
<dbReference type="GO" id="GO:0003684">
    <property type="term" value="F:damaged DNA binding"/>
    <property type="evidence" value="ECO:0007669"/>
    <property type="project" value="InterPro"/>
</dbReference>
<dbReference type="InterPro" id="IPR043128">
    <property type="entry name" value="Rev_trsase/Diguanyl_cyclase"/>
</dbReference>
<evidence type="ECO:0000259" key="6">
    <source>
        <dbReference type="PROSITE" id="PS50173"/>
    </source>
</evidence>